<dbReference type="PROSITE" id="PS01081">
    <property type="entry name" value="HTH_TETR_1"/>
    <property type="match status" value="1"/>
</dbReference>
<dbReference type="SUPFAM" id="SSF46689">
    <property type="entry name" value="Homeodomain-like"/>
    <property type="match status" value="1"/>
</dbReference>
<comment type="caution">
    <text evidence="4">The sequence shown here is derived from an EMBL/GenBank/DDBJ whole genome shotgun (WGS) entry which is preliminary data.</text>
</comment>
<evidence type="ECO:0000256" key="1">
    <source>
        <dbReference type="ARBA" id="ARBA00023125"/>
    </source>
</evidence>
<name>A0ABW6SAB0_9NOCA</name>
<dbReference type="PANTHER" id="PTHR30055:SF153">
    <property type="entry name" value="HTH-TYPE TRANSCRIPTIONAL REPRESSOR RV3405C"/>
    <property type="match status" value="1"/>
</dbReference>
<evidence type="ECO:0000259" key="3">
    <source>
        <dbReference type="PROSITE" id="PS50977"/>
    </source>
</evidence>
<reference evidence="4 5" key="1">
    <citation type="submission" date="2024-10" db="EMBL/GenBank/DDBJ databases">
        <title>The Natural Products Discovery Center: Release of the First 8490 Sequenced Strains for Exploring Actinobacteria Biosynthetic Diversity.</title>
        <authorList>
            <person name="Kalkreuter E."/>
            <person name="Kautsar S.A."/>
            <person name="Yang D."/>
            <person name="Bader C.D."/>
            <person name="Teijaro C.N."/>
            <person name="Fluegel L."/>
            <person name="Davis C.M."/>
            <person name="Simpson J.R."/>
            <person name="Lauterbach L."/>
            <person name="Steele A.D."/>
            <person name="Gui C."/>
            <person name="Meng S."/>
            <person name="Li G."/>
            <person name="Viehrig K."/>
            <person name="Ye F."/>
            <person name="Su P."/>
            <person name="Kiefer A.F."/>
            <person name="Nichols A."/>
            <person name="Cepeda A.J."/>
            <person name="Yan W."/>
            <person name="Fan B."/>
            <person name="Jiang Y."/>
            <person name="Adhikari A."/>
            <person name="Zheng C.-J."/>
            <person name="Schuster L."/>
            <person name="Cowan T.M."/>
            <person name="Smanski M.J."/>
            <person name="Chevrette M.G."/>
            <person name="De Carvalho L.P.S."/>
            <person name="Shen B."/>
        </authorList>
    </citation>
    <scope>NUCLEOTIDE SEQUENCE [LARGE SCALE GENOMIC DNA]</scope>
    <source>
        <strain evidence="4 5">NPDC002593</strain>
    </source>
</reference>
<protein>
    <submittedName>
        <fullName evidence="4">TetR/AcrR family transcriptional regulator</fullName>
    </submittedName>
</protein>
<gene>
    <name evidence="4" type="ORF">ACFYXQ_32565</name>
</gene>
<sequence length="191" mass="20375">MATPRAEGKPVGRDQVVAAVLEHAADLFAERGPAATSIRDIAARATVNPALVFRHFGTKDLLVGAVLDYLAARSAAARKAGADPSLAESETRRQWQVITRALMDGYPVGRLQHQFPGVAELIEKAGIRYDDEAEARLAAANVVALRLGWQLAEPSVRAAAGLDAVSEERIQEGIRTATDNILGNGDRASDR</sequence>
<dbReference type="PANTHER" id="PTHR30055">
    <property type="entry name" value="HTH-TYPE TRANSCRIPTIONAL REGULATOR RUTR"/>
    <property type="match status" value="1"/>
</dbReference>
<dbReference type="InterPro" id="IPR050109">
    <property type="entry name" value="HTH-type_TetR-like_transc_reg"/>
</dbReference>
<evidence type="ECO:0000313" key="4">
    <source>
        <dbReference type="EMBL" id="MFF3572513.1"/>
    </source>
</evidence>
<dbReference type="PROSITE" id="PS50977">
    <property type="entry name" value="HTH_TETR_2"/>
    <property type="match status" value="1"/>
</dbReference>
<dbReference type="Pfam" id="PF00440">
    <property type="entry name" value="TetR_N"/>
    <property type="match status" value="1"/>
</dbReference>
<dbReference type="RefSeq" id="WP_387406049.1">
    <property type="nucleotide sequence ID" value="NZ_JBIAQY010000013.1"/>
</dbReference>
<keyword evidence="5" id="KW-1185">Reference proteome</keyword>
<dbReference type="InterPro" id="IPR009057">
    <property type="entry name" value="Homeodomain-like_sf"/>
</dbReference>
<dbReference type="Proteomes" id="UP001601992">
    <property type="component" value="Unassembled WGS sequence"/>
</dbReference>
<proteinExistence type="predicted"/>
<dbReference type="EMBL" id="JBIAQY010000013">
    <property type="protein sequence ID" value="MFF3572513.1"/>
    <property type="molecule type" value="Genomic_DNA"/>
</dbReference>
<feature type="DNA-binding region" description="H-T-H motif" evidence="2">
    <location>
        <begin position="37"/>
        <end position="56"/>
    </location>
</feature>
<dbReference type="PRINTS" id="PR00455">
    <property type="entry name" value="HTHTETR"/>
</dbReference>
<dbReference type="InterPro" id="IPR023772">
    <property type="entry name" value="DNA-bd_HTH_TetR-type_CS"/>
</dbReference>
<dbReference type="Gene3D" id="1.10.357.10">
    <property type="entry name" value="Tetracycline Repressor, domain 2"/>
    <property type="match status" value="1"/>
</dbReference>
<feature type="domain" description="HTH tetR-type" evidence="3">
    <location>
        <begin position="14"/>
        <end position="74"/>
    </location>
</feature>
<dbReference type="InterPro" id="IPR001647">
    <property type="entry name" value="HTH_TetR"/>
</dbReference>
<accession>A0ABW6SAB0</accession>
<evidence type="ECO:0000256" key="2">
    <source>
        <dbReference type="PROSITE-ProRule" id="PRU00335"/>
    </source>
</evidence>
<evidence type="ECO:0000313" key="5">
    <source>
        <dbReference type="Proteomes" id="UP001601992"/>
    </source>
</evidence>
<organism evidence="4 5">
    <name type="scientific">Nocardia jiangxiensis</name>
    <dbReference type="NCBI Taxonomy" id="282685"/>
    <lineage>
        <taxon>Bacteria</taxon>
        <taxon>Bacillati</taxon>
        <taxon>Actinomycetota</taxon>
        <taxon>Actinomycetes</taxon>
        <taxon>Mycobacteriales</taxon>
        <taxon>Nocardiaceae</taxon>
        <taxon>Nocardia</taxon>
    </lineage>
</organism>
<keyword evidence="1 2" id="KW-0238">DNA-binding</keyword>